<comment type="pathway">
    <text evidence="9">Lipid metabolism; glycerolipid metabolism.</text>
</comment>
<comment type="catalytic activity">
    <reaction evidence="5">
        <text>2-(9Z-octadecenoyl)-glycerol + hexadecanoyl-CoA = 1-hexadecanoyl-2-(9Z-octadecenoyl)-sn-glycerol + CoA</text>
        <dbReference type="Rhea" id="RHEA:38071"/>
        <dbReference type="ChEBI" id="CHEBI:57287"/>
        <dbReference type="ChEBI" id="CHEBI:57379"/>
        <dbReference type="ChEBI" id="CHEBI:73990"/>
        <dbReference type="ChEBI" id="CHEBI:75466"/>
    </reaction>
    <physiologicalReaction direction="left-to-right" evidence="5">
        <dbReference type="Rhea" id="RHEA:38072"/>
    </physiologicalReaction>
</comment>
<dbReference type="PIRSF" id="PIRSF500231">
    <property type="entry name" value="Oat_dag"/>
    <property type="match status" value="1"/>
</dbReference>
<protein>
    <recommendedName>
        <fullName evidence="29">O-acyltransferase</fullName>
    </recommendedName>
</protein>
<dbReference type="GO" id="GO:0050252">
    <property type="term" value="F:retinol O-fatty-acyltransferase activity"/>
    <property type="evidence" value="ECO:0007669"/>
    <property type="project" value="UniProtKB-EC"/>
</dbReference>
<comment type="catalytic activity">
    <reaction evidence="26">
        <text>hexadecan-1-ol + hexadecanoyl-CoA = hexadecyl hexadecanoate + CoA</text>
        <dbReference type="Rhea" id="RHEA:38167"/>
        <dbReference type="ChEBI" id="CHEBI:16125"/>
        <dbReference type="ChEBI" id="CHEBI:57287"/>
        <dbReference type="ChEBI" id="CHEBI:57379"/>
        <dbReference type="ChEBI" id="CHEBI:75584"/>
    </reaction>
    <physiologicalReaction direction="left-to-right" evidence="26">
        <dbReference type="Rhea" id="RHEA:38168"/>
    </physiologicalReaction>
</comment>
<dbReference type="InterPro" id="IPR027251">
    <property type="entry name" value="Diacylglycerol_acylTrfase1"/>
</dbReference>
<evidence type="ECO:0000256" key="22">
    <source>
        <dbReference type="ARBA" id="ARBA00048135"/>
    </source>
</evidence>
<evidence type="ECO:0000256" key="3">
    <source>
        <dbReference type="ARBA" id="ARBA00000895"/>
    </source>
</evidence>
<evidence type="ECO:0000256" key="26">
    <source>
        <dbReference type="ARBA" id="ARBA00048907"/>
    </source>
</evidence>
<keyword evidence="14" id="KW-1133">Transmembrane helix</keyword>
<gene>
    <name evidence="30" type="ORF">OFUS_LOCUS6658</name>
</gene>
<comment type="catalytic activity">
    <reaction evidence="23">
        <text>1-octadecanoyl-2-(5Z,8Z,11Z,14Z-eicosatetraenoyl)-sn-glycerol + (9Z)-octadecenoyl-CoA = 1-octadecanoyl-2-(5Z,8Z,11Z,14Z)-eicosatetraenoyl-3-(9Z)-octadecenoyl-sn-glycerol + CoA</text>
        <dbReference type="Rhea" id="RHEA:38307"/>
        <dbReference type="ChEBI" id="CHEBI:57287"/>
        <dbReference type="ChEBI" id="CHEBI:57387"/>
        <dbReference type="ChEBI" id="CHEBI:75728"/>
        <dbReference type="ChEBI" id="CHEBI:75729"/>
    </reaction>
    <physiologicalReaction direction="left-to-right" evidence="23">
        <dbReference type="Rhea" id="RHEA:38308"/>
    </physiologicalReaction>
</comment>
<keyword evidence="15 29" id="KW-0472">Membrane</keyword>
<evidence type="ECO:0000256" key="1">
    <source>
        <dbReference type="ARBA" id="ARBA00000174"/>
    </source>
</evidence>
<comment type="catalytic activity">
    <reaction evidence="22">
        <text>2-(9Z-octadecenoyl)-glycerol + (9Z)-octadecenoyl-CoA = 1,2-di-(9Z-octadecenoyl)-sn-glycerol + CoA</text>
        <dbReference type="Rhea" id="RHEA:37911"/>
        <dbReference type="ChEBI" id="CHEBI:52333"/>
        <dbReference type="ChEBI" id="CHEBI:57287"/>
        <dbReference type="ChEBI" id="CHEBI:57387"/>
        <dbReference type="ChEBI" id="CHEBI:73990"/>
    </reaction>
    <physiologicalReaction direction="left-to-right" evidence="22">
        <dbReference type="Rhea" id="RHEA:37912"/>
    </physiologicalReaction>
</comment>
<evidence type="ECO:0000256" key="2">
    <source>
        <dbReference type="ARBA" id="ARBA00000633"/>
    </source>
</evidence>
<dbReference type="AlphaFoldDB" id="A0A8J1UTE6"/>
<comment type="catalytic activity">
    <reaction evidence="20">
        <text>1-O-(9Z-octadecenyl)-glycerol + (9Z)-octadecenoyl-CoA = 1-O-(9Z-octadecyl)-3-(9Z-octadecenoyl)-glycerol + CoA</text>
        <dbReference type="Rhea" id="RHEA:55340"/>
        <dbReference type="ChEBI" id="CHEBI:34116"/>
        <dbReference type="ChEBI" id="CHEBI:57287"/>
        <dbReference type="ChEBI" id="CHEBI:57387"/>
        <dbReference type="ChEBI" id="CHEBI:197429"/>
    </reaction>
    <physiologicalReaction direction="left-to-right" evidence="20">
        <dbReference type="Rhea" id="RHEA:55341"/>
    </physiologicalReaction>
</comment>
<evidence type="ECO:0000256" key="8">
    <source>
        <dbReference type="ARBA" id="ARBA00004477"/>
    </source>
</evidence>
<evidence type="ECO:0000256" key="7">
    <source>
        <dbReference type="ARBA" id="ARBA00001764"/>
    </source>
</evidence>
<evidence type="ECO:0000256" key="14">
    <source>
        <dbReference type="ARBA" id="ARBA00022989"/>
    </source>
</evidence>
<dbReference type="Pfam" id="PF03062">
    <property type="entry name" value="MBOAT"/>
    <property type="match status" value="1"/>
</dbReference>
<proteinExistence type="inferred from homology"/>
<evidence type="ECO:0000256" key="21">
    <source>
        <dbReference type="ARBA" id="ARBA00048096"/>
    </source>
</evidence>
<evidence type="ECO:0000256" key="19">
    <source>
        <dbReference type="ARBA" id="ARBA00047609"/>
    </source>
</evidence>
<dbReference type="PIRSF" id="PIRSF000439">
    <property type="entry name" value="Oat_ACAT_DAG_ARE"/>
    <property type="match status" value="1"/>
</dbReference>
<evidence type="ECO:0000313" key="30">
    <source>
        <dbReference type="EMBL" id="CAH1779898.1"/>
    </source>
</evidence>
<dbReference type="GO" id="GO:0005789">
    <property type="term" value="C:endoplasmic reticulum membrane"/>
    <property type="evidence" value="ECO:0007669"/>
    <property type="project" value="UniProtKB-SubCell"/>
</dbReference>
<evidence type="ECO:0000313" key="31">
    <source>
        <dbReference type="Proteomes" id="UP000749559"/>
    </source>
</evidence>
<evidence type="ECO:0000256" key="15">
    <source>
        <dbReference type="ARBA" id="ARBA00023136"/>
    </source>
</evidence>
<comment type="catalytic activity">
    <reaction evidence="28">
        <text>1,3-di-(9Z-octadecenoyl)-glycerol + (9Z)-octadecenoyl-CoA = 1,2,3-tri-(9Z-octadecenoyl)-glycerol + CoA</text>
        <dbReference type="Rhea" id="RHEA:38435"/>
        <dbReference type="ChEBI" id="CHEBI:53753"/>
        <dbReference type="ChEBI" id="CHEBI:57287"/>
        <dbReference type="ChEBI" id="CHEBI:57387"/>
        <dbReference type="ChEBI" id="CHEBI:75735"/>
    </reaction>
    <physiologicalReaction direction="left-to-right" evidence="28">
        <dbReference type="Rhea" id="RHEA:38436"/>
    </physiologicalReaction>
</comment>
<evidence type="ECO:0000256" key="25">
    <source>
        <dbReference type="ARBA" id="ARBA00048728"/>
    </source>
</evidence>
<keyword evidence="12" id="KW-0812">Transmembrane</keyword>
<dbReference type="OrthoDB" id="10039049at2759"/>
<dbReference type="InterPro" id="IPR014371">
    <property type="entry name" value="Oat_ACAT_DAG_ARE"/>
</dbReference>
<dbReference type="UniPathway" id="UPA00230"/>
<comment type="catalytic activity">
    <reaction evidence="24">
        <text>an acyl-CoA + a 1,2-diacyl-sn-glycerol = a triacyl-sn-glycerol + CoA</text>
        <dbReference type="Rhea" id="RHEA:10868"/>
        <dbReference type="ChEBI" id="CHEBI:17815"/>
        <dbReference type="ChEBI" id="CHEBI:57287"/>
        <dbReference type="ChEBI" id="CHEBI:58342"/>
        <dbReference type="ChEBI" id="CHEBI:64615"/>
        <dbReference type="EC" id="2.3.1.20"/>
    </reaction>
    <physiologicalReaction direction="left-to-right" evidence="24">
        <dbReference type="Rhea" id="RHEA:10869"/>
    </physiologicalReaction>
</comment>
<comment type="caution">
    <text evidence="30">The sequence shown here is derived from an EMBL/GenBank/DDBJ whole genome shotgun (WGS) entry which is preliminary data.</text>
</comment>
<evidence type="ECO:0000256" key="29">
    <source>
        <dbReference type="PIRNR" id="PIRNR000439"/>
    </source>
</evidence>
<comment type="catalytic activity">
    <reaction evidence="25">
        <text>1,2-di-(9Z-octadecenoyl)-glycerol + (9Z)-octadecenoate + H(+) = 1,2,3-tri-(9Z-octadecenoyl)-glycerol + H2O</text>
        <dbReference type="Rhea" id="RHEA:38379"/>
        <dbReference type="ChEBI" id="CHEBI:15377"/>
        <dbReference type="ChEBI" id="CHEBI:15378"/>
        <dbReference type="ChEBI" id="CHEBI:30823"/>
        <dbReference type="ChEBI" id="CHEBI:52323"/>
        <dbReference type="ChEBI" id="CHEBI:53753"/>
    </reaction>
    <physiologicalReaction direction="left-to-right" evidence="25">
        <dbReference type="Rhea" id="RHEA:38380"/>
    </physiologicalReaction>
</comment>
<comment type="catalytic activity">
    <reaction evidence="21">
        <text>2,3-di-(9Z)-octadecenoyl-sn-glycerol + (9Z)-octadecenoyl-CoA = 1,2,3-tri-(9Z-octadecenoyl)-glycerol + CoA</text>
        <dbReference type="Rhea" id="RHEA:38439"/>
        <dbReference type="ChEBI" id="CHEBI:53753"/>
        <dbReference type="ChEBI" id="CHEBI:57287"/>
        <dbReference type="ChEBI" id="CHEBI:57387"/>
        <dbReference type="ChEBI" id="CHEBI:75824"/>
    </reaction>
    <physiologicalReaction direction="left-to-right" evidence="21">
        <dbReference type="Rhea" id="RHEA:38440"/>
    </physiologicalReaction>
</comment>
<accession>A0A8J1UTE6</accession>
<dbReference type="EMBL" id="CAIIXF020000003">
    <property type="protein sequence ID" value="CAH1779898.1"/>
    <property type="molecule type" value="Genomic_DNA"/>
</dbReference>
<evidence type="ECO:0000256" key="28">
    <source>
        <dbReference type="ARBA" id="ARBA00049549"/>
    </source>
</evidence>
<sequence>MTTLKPPNKPRLRRVVSYNQVDDANSLEKKEKMNQPDKPCHRPTDSLFSSSSGFNNYRGLLNLCIVLLVLSNARVALENIIKYGILIDPLSAGSVFFKDPYNWPSVLLILTANVFVLFTFAVELGLSNCRISEDFGRMCHTINLLAVIVFPATVVLIVHPIPFFSSAALGIYAITFLKLVSYIATNQWCRANIAASRRQRVRSMSLYPKDGANGVVSSSIVLTQYPDNLTLSDLYYFMLAPTLCYELNFPRSARIRKRFLLKRIAEMIFLFQLIIGLCQQWMIPTVNNSMKPFQDMELQVIVARALKLAVPNHLIWLMFFYWFFHSCLNVIAELLRFGDREFYRDWWNAESVTEFWSNWNVPVHKWASRHLYKPMLTRGYTKMQASIVVFFASAFFHEYLVSVPLRMFRLWAFSGMLAQIPYAIFVAKYLHGKYGNMAVWISLIIGQPTAILMYVHDYYILHYGSVS</sequence>
<dbReference type="InterPro" id="IPR004299">
    <property type="entry name" value="MBOAT_fam"/>
</dbReference>
<keyword evidence="31" id="KW-1185">Reference proteome</keyword>
<organism evidence="30 31">
    <name type="scientific">Owenia fusiformis</name>
    <name type="common">Polychaete worm</name>
    <dbReference type="NCBI Taxonomy" id="6347"/>
    <lineage>
        <taxon>Eukaryota</taxon>
        <taxon>Metazoa</taxon>
        <taxon>Spiralia</taxon>
        <taxon>Lophotrochozoa</taxon>
        <taxon>Annelida</taxon>
        <taxon>Polychaeta</taxon>
        <taxon>Sedentaria</taxon>
        <taxon>Canalipalpata</taxon>
        <taxon>Sabellida</taxon>
        <taxon>Oweniida</taxon>
        <taxon>Oweniidae</taxon>
        <taxon>Owenia</taxon>
    </lineage>
</organism>
<comment type="catalytic activity">
    <reaction evidence="2">
        <text>all-trans-retinol + an acyl-CoA = an all-trans-retinyl ester + CoA</text>
        <dbReference type="Rhea" id="RHEA:11488"/>
        <dbReference type="ChEBI" id="CHEBI:17336"/>
        <dbReference type="ChEBI" id="CHEBI:57287"/>
        <dbReference type="ChEBI" id="CHEBI:58342"/>
        <dbReference type="ChEBI" id="CHEBI:63410"/>
        <dbReference type="EC" id="2.3.1.76"/>
    </reaction>
    <physiologicalReaction direction="left-to-right" evidence="2">
        <dbReference type="Rhea" id="RHEA:11489"/>
    </physiologicalReaction>
</comment>
<evidence type="ECO:0000256" key="10">
    <source>
        <dbReference type="ARBA" id="ARBA00009010"/>
    </source>
</evidence>
<comment type="catalytic activity">
    <reaction evidence="7">
        <text>all-trans-retinol + hexadecanoyl-CoA = all-trans-retinyl hexadecanoate + CoA</text>
        <dbReference type="Rhea" id="RHEA:38175"/>
        <dbReference type="ChEBI" id="CHEBI:17336"/>
        <dbReference type="ChEBI" id="CHEBI:17616"/>
        <dbReference type="ChEBI" id="CHEBI:57287"/>
        <dbReference type="ChEBI" id="CHEBI:57379"/>
    </reaction>
    <physiologicalReaction direction="left-to-right" evidence="7">
        <dbReference type="Rhea" id="RHEA:38176"/>
    </physiologicalReaction>
</comment>
<comment type="catalytic activity">
    <reaction evidence="18">
        <text>1,2-di-(9Z-octadecenoyl)-sn-glycerol + (9Z)-octadecenoyl-CoA = 1,2,3-tri-(9Z-octadecenoyl)-glycerol + CoA</text>
        <dbReference type="Rhea" id="RHEA:38219"/>
        <dbReference type="ChEBI" id="CHEBI:52333"/>
        <dbReference type="ChEBI" id="CHEBI:53753"/>
        <dbReference type="ChEBI" id="CHEBI:57287"/>
        <dbReference type="ChEBI" id="CHEBI:57387"/>
    </reaction>
    <physiologicalReaction direction="left-to-right" evidence="18">
        <dbReference type="Rhea" id="RHEA:38220"/>
    </physiologicalReaction>
</comment>
<evidence type="ECO:0000256" key="6">
    <source>
        <dbReference type="ARBA" id="ARBA00001349"/>
    </source>
</evidence>
<reference evidence="30" key="1">
    <citation type="submission" date="2022-03" db="EMBL/GenBank/DDBJ databases">
        <authorList>
            <person name="Martin C."/>
        </authorList>
    </citation>
    <scope>NUCLEOTIDE SEQUENCE</scope>
</reference>
<evidence type="ECO:0000256" key="11">
    <source>
        <dbReference type="ARBA" id="ARBA00022679"/>
    </source>
</evidence>
<name>A0A8J1UTE6_OWEFU</name>
<dbReference type="GO" id="GO:0019432">
    <property type="term" value="P:triglyceride biosynthetic process"/>
    <property type="evidence" value="ECO:0007669"/>
    <property type="project" value="InterPro"/>
</dbReference>
<dbReference type="Proteomes" id="UP000749559">
    <property type="component" value="Unassembled WGS sequence"/>
</dbReference>
<comment type="catalytic activity">
    <reaction evidence="27">
        <text>1-(9Z-octadecenoyl)-glycerol + (9Z)-octadecenoyl-CoA = 1,2-di-(9Z-octadecenoyl)-glycerol + CoA</text>
        <dbReference type="Rhea" id="RHEA:37915"/>
        <dbReference type="ChEBI" id="CHEBI:52323"/>
        <dbReference type="ChEBI" id="CHEBI:57287"/>
        <dbReference type="ChEBI" id="CHEBI:57387"/>
        <dbReference type="ChEBI" id="CHEBI:75342"/>
    </reaction>
    <physiologicalReaction direction="left-to-right" evidence="27">
        <dbReference type="Rhea" id="RHEA:37916"/>
    </physiologicalReaction>
</comment>
<comment type="catalytic activity">
    <reaction evidence="3">
        <text>13-cis-retinol + hexadecanoyl-CoA = 13-cis-retinyl hexadecanoate + CoA</text>
        <dbReference type="Rhea" id="RHEA:55296"/>
        <dbReference type="ChEBI" id="CHEBI:45479"/>
        <dbReference type="ChEBI" id="CHEBI:57287"/>
        <dbReference type="ChEBI" id="CHEBI:57379"/>
        <dbReference type="ChEBI" id="CHEBI:138722"/>
    </reaction>
    <physiologicalReaction direction="left-to-right" evidence="3">
        <dbReference type="Rhea" id="RHEA:55297"/>
    </physiologicalReaction>
</comment>
<comment type="subcellular location">
    <subcellularLocation>
        <location evidence="8 29">Endoplasmic reticulum membrane</location>
        <topology evidence="8 29">Multi-pass membrane protein</topology>
    </subcellularLocation>
</comment>
<evidence type="ECO:0000256" key="16">
    <source>
        <dbReference type="ARBA" id="ARBA00023315"/>
    </source>
</evidence>
<evidence type="ECO:0000256" key="27">
    <source>
        <dbReference type="ARBA" id="ARBA00049168"/>
    </source>
</evidence>
<comment type="catalytic activity">
    <reaction evidence="4">
        <text>hexadecane-1,2-diol + 2 hexadecanoyl-CoA = 1,2-O,O-dihexadecanoyl-1,2-hexadecanediol + 2 CoA</text>
        <dbReference type="Rhea" id="RHEA:38211"/>
        <dbReference type="ChEBI" id="CHEBI:57287"/>
        <dbReference type="ChEBI" id="CHEBI:57379"/>
        <dbReference type="ChEBI" id="CHEBI:75586"/>
        <dbReference type="ChEBI" id="CHEBI:75608"/>
    </reaction>
    <physiologicalReaction direction="left-to-right" evidence="4">
        <dbReference type="Rhea" id="RHEA:38212"/>
    </physiologicalReaction>
</comment>
<comment type="catalytic activity">
    <reaction evidence="6">
        <text>1,2-di-(9Z-octadecenoyl)-sn-glycerol + hexadecanoyl-CoA = 1,2-di-(9Z)-octadecenoyl-3-hexadecanoyl-sn-glycerol + CoA</text>
        <dbReference type="Rhea" id="RHEA:38163"/>
        <dbReference type="ChEBI" id="CHEBI:52333"/>
        <dbReference type="ChEBI" id="CHEBI:57287"/>
        <dbReference type="ChEBI" id="CHEBI:57379"/>
        <dbReference type="ChEBI" id="CHEBI:75583"/>
    </reaction>
    <physiologicalReaction direction="left-to-right" evidence="6">
        <dbReference type="Rhea" id="RHEA:38164"/>
    </physiologicalReaction>
</comment>
<comment type="catalytic activity">
    <reaction evidence="19">
        <text>1-O-(9Z-octadecyl)-3-(9Z-octadecenoyl)-glycerol + (9Z)-octadecenoyl-CoA = 1-O-(9Z-octadecenyl)-2,3-di-(9Z-octadecenoyl)glycerol + CoA</text>
        <dbReference type="Rhea" id="RHEA:55344"/>
        <dbReference type="ChEBI" id="CHEBI:57287"/>
        <dbReference type="ChEBI" id="CHEBI:57387"/>
        <dbReference type="ChEBI" id="CHEBI:138735"/>
        <dbReference type="ChEBI" id="CHEBI:197429"/>
    </reaction>
    <physiologicalReaction direction="left-to-right" evidence="19">
        <dbReference type="Rhea" id="RHEA:55345"/>
    </physiologicalReaction>
</comment>
<evidence type="ECO:0000256" key="9">
    <source>
        <dbReference type="ARBA" id="ARBA00005175"/>
    </source>
</evidence>
<comment type="similarity">
    <text evidence="10 29">Belongs to the membrane-bound acyltransferase family. Sterol o-acyltransferase subfamily.</text>
</comment>
<evidence type="ECO:0000256" key="12">
    <source>
        <dbReference type="ARBA" id="ARBA00022692"/>
    </source>
</evidence>
<evidence type="ECO:0000256" key="17">
    <source>
        <dbReference type="ARBA" id="ARBA00023610"/>
    </source>
</evidence>
<evidence type="ECO:0000256" key="5">
    <source>
        <dbReference type="ARBA" id="ARBA00001313"/>
    </source>
</evidence>
<comment type="subunit">
    <text evidence="17">Homodimer or homotetramer; both forms have similar enzymatic activities.</text>
</comment>
<evidence type="ECO:0000256" key="23">
    <source>
        <dbReference type="ARBA" id="ARBA00048614"/>
    </source>
</evidence>
<evidence type="ECO:0000256" key="4">
    <source>
        <dbReference type="ARBA" id="ARBA00001118"/>
    </source>
</evidence>
<keyword evidence="13 29" id="KW-0256">Endoplasmic reticulum</keyword>
<evidence type="ECO:0000256" key="20">
    <source>
        <dbReference type="ARBA" id="ARBA00047807"/>
    </source>
</evidence>
<dbReference type="PANTHER" id="PTHR10408:SF7">
    <property type="entry name" value="DIACYLGLYCEROL O-ACYLTRANSFERASE 1"/>
    <property type="match status" value="1"/>
</dbReference>
<evidence type="ECO:0000256" key="24">
    <source>
        <dbReference type="ARBA" id="ARBA00048634"/>
    </source>
</evidence>
<keyword evidence="11 29" id="KW-0808">Transferase</keyword>
<comment type="catalytic activity">
    <reaction evidence="1">
        <text>hexadecane-1,2-diol + hexadecanoyl-CoA = 2-hydroxyhexadecyl hexadecanoate + CoA</text>
        <dbReference type="Rhea" id="RHEA:38171"/>
        <dbReference type="ChEBI" id="CHEBI:57287"/>
        <dbReference type="ChEBI" id="CHEBI:57379"/>
        <dbReference type="ChEBI" id="CHEBI:75586"/>
        <dbReference type="ChEBI" id="CHEBI:75587"/>
    </reaction>
    <physiologicalReaction direction="left-to-right" evidence="1">
        <dbReference type="Rhea" id="RHEA:38172"/>
    </physiologicalReaction>
</comment>
<dbReference type="PANTHER" id="PTHR10408">
    <property type="entry name" value="STEROL O-ACYLTRANSFERASE"/>
    <property type="match status" value="1"/>
</dbReference>
<evidence type="ECO:0000256" key="13">
    <source>
        <dbReference type="ARBA" id="ARBA00022824"/>
    </source>
</evidence>
<dbReference type="GO" id="GO:0004144">
    <property type="term" value="F:diacylglycerol O-acyltransferase activity"/>
    <property type="evidence" value="ECO:0007669"/>
    <property type="project" value="UniProtKB-EC"/>
</dbReference>
<keyword evidence="16 29" id="KW-0012">Acyltransferase</keyword>
<evidence type="ECO:0000256" key="18">
    <source>
        <dbReference type="ARBA" id="ARBA00047367"/>
    </source>
</evidence>